<accession>A0AAD7JL98</accession>
<comment type="caution">
    <text evidence="2">The sequence shown here is derived from an EMBL/GenBank/DDBJ whole genome shotgun (WGS) entry which is preliminary data.</text>
</comment>
<evidence type="ECO:0008006" key="4">
    <source>
        <dbReference type="Google" id="ProtNLM"/>
    </source>
</evidence>
<evidence type="ECO:0000256" key="1">
    <source>
        <dbReference type="SAM" id="MobiDB-lite"/>
    </source>
</evidence>
<gene>
    <name evidence="2" type="ORF">B0H16DRAFT_374927</name>
</gene>
<feature type="compositionally biased region" description="Basic residues" evidence="1">
    <location>
        <begin position="238"/>
        <end position="248"/>
    </location>
</feature>
<dbReference type="SUPFAM" id="SSF81383">
    <property type="entry name" value="F-box domain"/>
    <property type="match status" value="1"/>
</dbReference>
<dbReference type="InterPro" id="IPR036047">
    <property type="entry name" value="F-box-like_dom_sf"/>
</dbReference>
<keyword evidence="3" id="KW-1185">Reference proteome</keyword>
<organism evidence="2 3">
    <name type="scientific">Mycena metata</name>
    <dbReference type="NCBI Taxonomy" id="1033252"/>
    <lineage>
        <taxon>Eukaryota</taxon>
        <taxon>Fungi</taxon>
        <taxon>Dikarya</taxon>
        <taxon>Basidiomycota</taxon>
        <taxon>Agaricomycotina</taxon>
        <taxon>Agaricomycetes</taxon>
        <taxon>Agaricomycetidae</taxon>
        <taxon>Agaricales</taxon>
        <taxon>Marasmiineae</taxon>
        <taxon>Mycenaceae</taxon>
        <taxon>Mycena</taxon>
    </lineage>
</organism>
<dbReference type="EMBL" id="JARKIB010000023">
    <property type="protein sequence ID" value="KAJ7766890.1"/>
    <property type="molecule type" value="Genomic_DNA"/>
</dbReference>
<feature type="region of interest" description="Disordered" evidence="1">
    <location>
        <begin position="238"/>
        <end position="259"/>
    </location>
</feature>
<name>A0AAD7JL98_9AGAR</name>
<protein>
    <recommendedName>
        <fullName evidence="4">F-box domain-containing protein</fullName>
    </recommendedName>
</protein>
<evidence type="ECO:0000313" key="3">
    <source>
        <dbReference type="Proteomes" id="UP001215598"/>
    </source>
</evidence>
<dbReference type="Proteomes" id="UP001215598">
    <property type="component" value="Unassembled WGS sequence"/>
</dbReference>
<proteinExistence type="predicted"/>
<dbReference type="AlphaFoldDB" id="A0AAD7JL98"/>
<dbReference type="SUPFAM" id="SSF52058">
    <property type="entry name" value="L domain-like"/>
    <property type="match status" value="1"/>
</dbReference>
<sequence length="309" mass="35676">MIPEFPTELIEFFLDYLVDWEAKRSLARCALVCKAWHYPSTSRRFAMVLLDNDDIEGLFELAKTSLVPLPDFIRRLRFYEDAGHPLPPDQIMAIREMHRVQELCLTLSDNSIHRHERILSTTFTSLHTLKFYFRYNNSMDIILPLLSLLPSIRNLKILHARHNFFSIYSFPPDYRFPPNITTLAIQTRDINGLFEQILSLRPLPLFSSIVWLGFVGWDELDSPIGRYLRQAGAALHHGRRRERARRGAQRPAERATDDDGLCVGALQMGGDPLAPGWGSTASLAHRARQERKLPLFQRCLVVQPQHRPP</sequence>
<reference evidence="2" key="1">
    <citation type="submission" date="2023-03" db="EMBL/GenBank/DDBJ databases">
        <title>Massive genome expansion in bonnet fungi (Mycena s.s.) driven by repeated elements and novel gene families across ecological guilds.</title>
        <authorList>
            <consortium name="Lawrence Berkeley National Laboratory"/>
            <person name="Harder C.B."/>
            <person name="Miyauchi S."/>
            <person name="Viragh M."/>
            <person name="Kuo A."/>
            <person name="Thoen E."/>
            <person name="Andreopoulos B."/>
            <person name="Lu D."/>
            <person name="Skrede I."/>
            <person name="Drula E."/>
            <person name="Henrissat B."/>
            <person name="Morin E."/>
            <person name="Kohler A."/>
            <person name="Barry K."/>
            <person name="LaButti K."/>
            <person name="Morin E."/>
            <person name="Salamov A."/>
            <person name="Lipzen A."/>
            <person name="Mereny Z."/>
            <person name="Hegedus B."/>
            <person name="Baldrian P."/>
            <person name="Stursova M."/>
            <person name="Weitz H."/>
            <person name="Taylor A."/>
            <person name="Grigoriev I.V."/>
            <person name="Nagy L.G."/>
            <person name="Martin F."/>
            <person name="Kauserud H."/>
        </authorList>
    </citation>
    <scope>NUCLEOTIDE SEQUENCE</scope>
    <source>
        <strain evidence="2">CBHHK182m</strain>
    </source>
</reference>
<evidence type="ECO:0000313" key="2">
    <source>
        <dbReference type="EMBL" id="KAJ7766890.1"/>
    </source>
</evidence>